<dbReference type="FunFam" id="3.40.50.300:FF:000134">
    <property type="entry name" value="Iron-enterobactin ABC transporter ATP-binding protein"/>
    <property type="match status" value="1"/>
</dbReference>
<dbReference type="SUPFAM" id="SSF52540">
    <property type="entry name" value="P-loop containing nucleoside triphosphate hydrolases"/>
    <property type="match status" value="1"/>
</dbReference>
<dbReference type="AlphaFoldDB" id="A0A0S8GH36"/>
<name>A0A0S8GH36_UNCW3</name>
<dbReference type="PROSITE" id="PS50893">
    <property type="entry name" value="ABC_TRANSPORTER_2"/>
    <property type="match status" value="1"/>
</dbReference>
<dbReference type="EMBL" id="LJUO01000034">
    <property type="protein sequence ID" value="KPK72344.1"/>
    <property type="molecule type" value="Genomic_DNA"/>
</dbReference>
<dbReference type="Gene3D" id="3.40.50.300">
    <property type="entry name" value="P-loop containing nucleotide triphosphate hydrolases"/>
    <property type="match status" value="1"/>
</dbReference>
<evidence type="ECO:0000256" key="4">
    <source>
        <dbReference type="ARBA" id="ARBA00022840"/>
    </source>
</evidence>
<dbReference type="InterPro" id="IPR003439">
    <property type="entry name" value="ABC_transporter-like_ATP-bd"/>
</dbReference>
<dbReference type="InterPro" id="IPR027417">
    <property type="entry name" value="P-loop_NTPase"/>
</dbReference>
<evidence type="ECO:0000256" key="1">
    <source>
        <dbReference type="ARBA" id="ARBA00005417"/>
    </source>
</evidence>
<dbReference type="InterPro" id="IPR003593">
    <property type="entry name" value="AAA+_ATPase"/>
</dbReference>
<accession>A0A0S8GH36</accession>
<dbReference type="PANTHER" id="PTHR42734:SF17">
    <property type="entry name" value="METAL TRANSPORT SYSTEM ATP-BINDING PROTEIN TM_0124-RELATED"/>
    <property type="match status" value="1"/>
</dbReference>
<organism evidence="6 7">
    <name type="scientific">candidate division WOR_3 bacterium SM23_60</name>
    <dbReference type="NCBI Taxonomy" id="1703780"/>
    <lineage>
        <taxon>Bacteria</taxon>
        <taxon>Bacteria division WOR-3</taxon>
    </lineage>
</organism>
<protein>
    <submittedName>
        <fullName evidence="6">ABC transporter</fullName>
    </submittedName>
</protein>
<keyword evidence="3" id="KW-0547">Nucleotide-binding</keyword>
<gene>
    <name evidence="6" type="ORF">AMJ87_04975</name>
</gene>
<evidence type="ECO:0000313" key="7">
    <source>
        <dbReference type="Proteomes" id="UP000051096"/>
    </source>
</evidence>
<comment type="similarity">
    <text evidence="1">Belongs to the ABC transporter superfamily.</text>
</comment>
<comment type="caution">
    <text evidence="6">The sequence shown here is derived from an EMBL/GenBank/DDBJ whole genome shotgun (WGS) entry which is preliminary data.</text>
</comment>
<dbReference type="GO" id="GO:0005524">
    <property type="term" value="F:ATP binding"/>
    <property type="evidence" value="ECO:0007669"/>
    <property type="project" value="UniProtKB-KW"/>
</dbReference>
<dbReference type="CDD" id="cd03235">
    <property type="entry name" value="ABC_Metallic_Cations"/>
    <property type="match status" value="1"/>
</dbReference>
<proteinExistence type="inferred from homology"/>
<keyword evidence="2" id="KW-0813">Transport</keyword>
<keyword evidence="4" id="KW-0067">ATP-binding</keyword>
<reference evidence="6 7" key="1">
    <citation type="journal article" date="2015" name="Microbiome">
        <title>Genomic resolution of linkages in carbon, nitrogen, and sulfur cycling among widespread estuary sediment bacteria.</title>
        <authorList>
            <person name="Baker B.J."/>
            <person name="Lazar C.S."/>
            <person name="Teske A.P."/>
            <person name="Dick G.J."/>
        </authorList>
    </citation>
    <scope>NUCLEOTIDE SEQUENCE [LARGE SCALE GENOMIC DNA]</scope>
    <source>
        <strain evidence="6">SM23_60</strain>
    </source>
</reference>
<dbReference type="PROSITE" id="PS00211">
    <property type="entry name" value="ABC_TRANSPORTER_1"/>
    <property type="match status" value="1"/>
</dbReference>
<sequence length="252" mass="27796">MENVIVDMQHVSFSYDSVMALEDINLSIYERDFLTIIGPNGGGKTTILKLILGLLRPTAGTITVFGGKPQHARSRIGYLPQLLVSKFDFPISVREVVLMGRLGRTGPGQHYSKNDIAVALDALDKVGMGDYQDTAIGHLSGGQRQRVFIARALATEPQLLLLDEPVSSVDTKWQQTFYDLLIDLNKNIAIVLVTHDIGVVSTYIDKIACLNVQLFYHGSKKEGMHKIAELYECPVQLISHHTSGSFQAEAND</sequence>
<dbReference type="PANTHER" id="PTHR42734">
    <property type="entry name" value="METAL TRANSPORT SYSTEM ATP-BINDING PROTEIN TM_0124-RELATED"/>
    <property type="match status" value="1"/>
</dbReference>
<dbReference type="InterPro" id="IPR050153">
    <property type="entry name" value="Metal_Ion_Import_ABC"/>
</dbReference>
<dbReference type="InterPro" id="IPR017871">
    <property type="entry name" value="ABC_transporter-like_CS"/>
</dbReference>
<evidence type="ECO:0000313" key="6">
    <source>
        <dbReference type="EMBL" id="KPK72344.1"/>
    </source>
</evidence>
<dbReference type="PATRIC" id="fig|1703780.3.peg.2243"/>
<evidence type="ECO:0000259" key="5">
    <source>
        <dbReference type="PROSITE" id="PS50893"/>
    </source>
</evidence>
<dbReference type="Proteomes" id="UP000051096">
    <property type="component" value="Unassembled WGS sequence"/>
</dbReference>
<dbReference type="Pfam" id="PF00005">
    <property type="entry name" value="ABC_tran"/>
    <property type="match status" value="1"/>
</dbReference>
<dbReference type="SMART" id="SM00382">
    <property type="entry name" value="AAA"/>
    <property type="match status" value="1"/>
</dbReference>
<evidence type="ECO:0000256" key="2">
    <source>
        <dbReference type="ARBA" id="ARBA00022448"/>
    </source>
</evidence>
<evidence type="ECO:0000256" key="3">
    <source>
        <dbReference type="ARBA" id="ARBA00022741"/>
    </source>
</evidence>
<dbReference type="GO" id="GO:0016887">
    <property type="term" value="F:ATP hydrolysis activity"/>
    <property type="evidence" value="ECO:0007669"/>
    <property type="project" value="InterPro"/>
</dbReference>
<feature type="domain" description="ABC transporter" evidence="5">
    <location>
        <begin position="6"/>
        <end position="237"/>
    </location>
</feature>